<dbReference type="InterPro" id="IPR006311">
    <property type="entry name" value="TAT_signal"/>
</dbReference>
<dbReference type="Gene3D" id="3.40.50.1820">
    <property type="entry name" value="alpha/beta hydrolase"/>
    <property type="match status" value="1"/>
</dbReference>
<evidence type="ECO:0000256" key="4">
    <source>
        <dbReference type="SAM" id="MobiDB-lite"/>
    </source>
</evidence>
<feature type="region of interest" description="Disordered" evidence="4">
    <location>
        <begin position="510"/>
        <end position="531"/>
    </location>
</feature>
<feature type="domain" description="Peptidase S33 tripeptidyl aminopeptidase-like C-terminal" evidence="7">
    <location>
        <begin position="409"/>
        <end position="508"/>
    </location>
</feature>
<dbReference type="InterPro" id="IPR013595">
    <property type="entry name" value="Pept_S33_TAP-like_C"/>
</dbReference>
<dbReference type="AlphaFoldDB" id="A0A1Z1WAD9"/>
<dbReference type="PROSITE" id="PS51318">
    <property type="entry name" value="TAT"/>
    <property type="match status" value="1"/>
</dbReference>
<evidence type="ECO:0000256" key="2">
    <source>
        <dbReference type="ARBA" id="ARBA00022729"/>
    </source>
</evidence>
<evidence type="ECO:0000256" key="5">
    <source>
        <dbReference type="SAM" id="SignalP"/>
    </source>
</evidence>
<dbReference type="eggNOG" id="COG0596">
    <property type="taxonomic scope" value="Bacteria"/>
</dbReference>
<evidence type="ECO:0000313" key="9">
    <source>
        <dbReference type="Proteomes" id="UP000195880"/>
    </source>
</evidence>
<gene>
    <name evidence="8" type="ORF">SMD44_02770</name>
</gene>
<organism evidence="8 9">
    <name type="scientific">Streptomyces alboflavus</name>
    <dbReference type="NCBI Taxonomy" id="67267"/>
    <lineage>
        <taxon>Bacteria</taxon>
        <taxon>Bacillati</taxon>
        <taxon>Actinomycetota</taxon>
        <taxon>Actinomycetes</taxon>
        <taxon>Kitasatosporales</taxon>
        <taxon>Streptomycetaceae</taxon>
        <taxon>Streptomyces</taxon>
    </lineage>
</organism>
<dbReference type="RefSeq" id="WP_237307185.1">
    <property type="nucleotide sequence ID" value="NZ_CP021748.1"/>
</dbReference>
<keyword evidence="9" id="KW-1185">Reference proteome</keyword>
<evidence type="ECO:0000259" key="6">
    <source>
        <dbReference type="Pfam" id="PF00561"/>
    </source>
</evidence>
<dbReference type="SUPFAM" id="SSF53474">
    <property type="entry name" value="alpha/beta-Hydrolases"/>
    <property type="match status" value="1"/>
</dbReference>
<accession>A0A1Z1WAD9</accession>
<keyword evidence="2 5" id="KW-0732">Signal</keyword>
<keyword evidence="3 8" id="KW-0378">Hydrolase</keyword>
<dbReference type="GO" id="GO:0016787">
    <property type="term" value="F:hydrolase activity"/>
    <property type="evidence" value="ECO:0007669"/>
    <property type="project" value="UniProtKB-KW"/>
</dbReference>
<dbReference type="KEGG" id="salf:SMD44_02770"/>
<evidence type="ECO:0000259" key="7">
    <source>
        <dbReference type="Pfam" id="PF08386"/>
    </source>
</evidence>
<dbReference type="Proteomes" id="UP000195880">
    <property type="component" value="Chromosome"/>
</dbReference>
<reference evidence="8 9" key="1">
    <citation type="submission" date="2017-05" db="EMBL/GenBank/DDBJ databases">
        <title>Streptomyces alboflavus Genome sequencing and assembly.</title>
        <authorList>
            <person name="Wang Y."/>
            <person name="Du B."/>
            <person name="Ding Y."/>
            <person name="Liu H."/>
            <person name="Hou Q."/>
            <person name="Liu K."/>
            <person name="Wang C."/>
            <person name="Yao L."/>
        </authorList>
    </citation>
    <scope>NUCLEOTIDE SEQUENCE [LARGE SCALE GENOMIC DNA]</scope>
    <source>
        <strain evidence="8 9">MDJK44</strain>
    </source>
</reference>
<sequence>MQHPAYRRRLVPVLALGVVAGLAPGLVAGSASAAPASAASSEGARAAVAVDAERLAPYTRQQLTWKRCAADQPATYQCATLKVPLDYTKPEGKRIDVAISRVRTSVPGKRRGVLTFNPGGPGGAGLDLSLMFAEGLPKNVREQYDMVGFDPRGVGESTPVACGLTDAEQVYPRPTRDAAEHARNSKWAKRVADKCRDKYGKLLPHISTRNTARDMDVMRAALGEKKLNYFGVSYGTALGAVYMQLFPQRADRFVLDSAVDPGRMWRGMFQVWAPETERAFKRWTKWTAARDATYHLGDSPAKVARTFRKLVARADVDPIVIDGQKLDGAEVRDITRAEFFTVRSGAKVVADLKKAAEGRQVRELPGAQEQSMDNMASSQLAVVCSDSSWPRDPETYRRDAIHDAARYPLYGDFASTIAPCAYWDKGAEPATTVDNKVKSLVVQNEWDSQTPLVTGKAMHRALKGSRMVTVSGGEGHGVVFGDSRNACAEKATMGYLVTGKLPVKDLTCKATSGGQRRAGSAETAPSPFGLR</sequence>
<evidence type="ECO:0000313" key="8">
    <source>
        <dbReference type="EMBL" id="ARX83352.1"/>
    </source>
</evidence>
<dbReference type="EMBL" id="CP021748">
    <property type="protein sequence ID" value="ARX83352.1"/>
    <property type="molecule type" value="Genomic_DNA"/>
</dbReference>
<dbReference type="ESTHER" id="9actn-a0a1z1wad9">
    <property type="family name" value="Tiancimycin-TnmK-Tripeptidase-HIP"/>
</dbReference>
<dbReference type="InterPro" id="IPR000073">
    <property type="entry name" value="AB_hydrolase_1"/>
</dbReference>
<dbReference type="PANTHER" id="PTHR43248:SF29">
    <property type="entry name" value="TRIPEPTIDYL AMINOPEPTIDASE"/>
    <property type="match status" value="1"/>
</dbReference>
<dbReference type="InterPro" id="IPR029058">
    <property type="entry name" value="AB_hydrolase_fold"/>
</dbReference>
<feature type="signal peptide" evidence="5">
    <location>
        <begin position="1"/>
        <end position="33"/>
    </location>
</feature>
<dbReference type="InterPro" id="IPR051601">
    <property type="entry name" value="Serine_prot/Carboxylest_S33"/>
</dbReference>
<feature type="domain" description="AB hydrolase-1" evidence="6">
    <location>
        <begin position="114"/>
        <end position="306"/>
    </location>
</feature>
<feature type="chain" id="PRO_5012351075" evidence="5">
    <location>
        <begin position="34"/>
        <end position="531"/>
    </location>
</feature>
<evidence type="ECO:0000256" key="1">
    <source>
        <dbReference type="ARBA" id="ARBA00010088"/>
    </source>
</evidence>
<protein>
    <submittedName>
        <fullName evidence="8">Hydrolase</fullName>
    </submittedName>
</protein>
<comment type="similarity">
    <text evidence="1">Belongs to the peptidase S33 family.</text>
</comment>
<name>A0A1Z1WAD9_9ACTN</name>
<dbReference type="Pfam" id="PF08386">
    <property type="entry name" value="Abhydrolase_4"/>
    <property type="match status" value="1"/>
</dbReference>
<dbReference type="PANTHER" id="PTHR43248">
    <property type="entry name" value="2-SUCCINYL-6-HYDROXY-2,4-CYCLOHEXADIENE-1-CARBOXYLATE SYNTHASE"/>
    <property type="match status" value="1"/>
</dbReference>
<evidence type="ECO:0000256" key="3">
    <source>
        <dbReference type="ARBA" id="ARBA00022801"/>
    </source>
</evidence>
<dbReference type="Pfam" id="PF00561">
    <property type="entry name" value="Abhydrolase_1"/>
    <property type="match status" value="1"/>
</dbReference>
<dbReference type="STRING" id="67267.GCA_000716675_03408"/>
<proteinExistence type="inferred from homology"/>